<feature type="compositionally biased region" description="Low complexity" evidence="1">
    <location>
        <begin position="310"/>
        <end position="323"/>
    </location>
</feature>
<feature type="compositionally biased region" description="Polar residues" evidence="1">
    <location>
        <begin position="37"/>
        <end position="47"/>
    </location>
</feature>
<sequence>MPDLHIPGIPTRPNNQAARKRNGPAFKTFPQHVTYKEFSTLSKPQPLSSSRSSRSTSTTSSHSGPFVIPRTRPRAGDAPVPSGRYSTLSKPQPLRTSTRSHPPARPSAPIPSSRFSTHSIPQPLRNSTRSPPPARPSCPIPSSRFSSLSRPQPLSTSSRSPPPARPSAPVPSSTYSTLSKPRHLHVSTRSFRSTSTTSTLSPIIIRRPHTRISPPSACSSSISTRSGPPPRPSSPIPSSRYSTLSKPQHIHVSTSSSPAPSARPVPSVTARSSFDISTCADSFPSTRCFISAALKAAAIRSSPAPPAPPVSSSVSTHSPSTRSGSLISTLPIPLVRFNRVGDRLEAALEVVRRHRREHAQLCSDSSSASITVSSSHGSKDGSSQARTYVRRNFKSAKSVKFGGAMVHEVGRWIKPGVHTQRDPPTAIGKLTGWSVTPLEEPEDDEDCKYTTYWGGQVSQLTHTHLPGKPCGRSFCSWNDLANVRSDLCKVARLKPNNPSTSIRPGFVFEEFNRIREKMRGRGHFLL</sequence>
<feature type="compositionally biased region" description="Low complexity" evidence="1">
    <location>
        <begin position="363"/>
        <end position="383"/>
    </location>
</feature>
<organism evidence="2 3">
    <name type="scientific">[Emmonsia] crescens</name>
    <dbReference type="NCBI Taxonomy" id="73230"/>
    <lineage>
        <taxon>Eukaryota</taxon>
        <taxon>Fungi</taxon>
        <taxon>Dikarya</taxon>
        <taxon>Ascomycota</taxon>
        <taxon>Pezizomycotina</taxon>
        <taxon>Eurotiomycetes</taxon>
        <taxon>Eurotiomycetidae</taxon>
        <taxon>Onygenales</taxon>
        <taxon>Ajellomycetaceae</taxon>
        <taxon>Emergomyces</taxon>
    </lineage>
</organism>
<feature type="region of interest" description="Disordered" evidence="1">
    <location>
        <begin position="1"/>
        <end position="25"/>
    </location>
</feature>
<feature type="compositionally biased region" description="Pro residues" evidence="1">
    <location>
        <begin position="160"/>
        <end position="169"/>
    </location>
</feature>
<feature type="compositionally biased region" description="Low complexity" evidence="1">
    <location>
        <begin position="48"/>
        <end position="61"/>
    </location>
</feature>
<protein>
    <submittedName>
        <fullName evidence="2">Uncharacterized protein</fullName>
    </submittedName>
</protein>
<gene>
    <name evidence="2" type="ORF">GX50_06403</name>
</gene>
<dbReference type="Proteomes" id="UP000226031">
    <property type="component" value="Unassembled WGS sequence"/>
</dbReference>
<dbReference type="STRING" id="73230.A0A2B7ZDA9"/>
<feature type="region of interest" description="Disordered" evidence="1">
    <location>
        <begin position="301"/>
        <end position="323"/>
    </location>
</feature>
<feature type="region of interest" description="Disordered" evidence="1">
    <location>
        <begin position="37"/>
        <end position="267"/>
    </location>
</feature>
<accession>A0A2B7ZDA9</accession>
<feature type="compositionally biased region" description="Low complexity" evidence="1">
    <location>
        <begin position="236"/>
        <end position="245"/>
    </location>
</feature>
<feature type="compositionally biased region" description="Pro residues" evidence="1">
    <location>
        <begin position="130"/>
        <end position="139"/>
    </location>
</feature>
<evidence type="ECO:0000313" key="3">
    <source>
        <dbReference type="Proteomes" id="UP000226031"/>
    </source>
</evidence>
<evidence type="ECO:0000313" key="2">
    <source>
        <dbReference type="EMBL" id="PGH30817.1"/>
    </source>
</evidence>
<name>A0A2B7ZDA9_9EURO</name>
<reference evidence="2 3" key="1">
    <citation type="submission" date="2017-10" db="EMBL/GenBank/DDBJ databases">
        <title>Comparative genomics in systemic dimorphic fungi from Ajellomycetaceae.</title>
        <authorList>
            <person name="Munoz J.F."/>
            <person name="Mcewen J.G."/>
            <person name="Clay O.K."/>
            <person name="Cuomo C.A."/>
        </authorList>
    </citation>
    <scope>NUCLEOTIDE SEQUENCE [LARGE SCALE GENOMIC DNA]</scope>
    <source>
        <strain evidence="2 3">UAMH4076</strain>
    </source>
</reference>
<feature type="region of interest" description="Disordered" evidence="1">
    <location>
        <begin position="358"/>
        <end position="386"/>
    </location>
</feature>
<keyword evidence="3" id="KW-1185">Reference proteome</keyword>
<feature type="compositionally biased region" description="Low complexity" evidence="1">
    <location>
        <begin position="140"/>
        <end position="159"/>
    </location>
</feature>
<feature type="compositionally biased region" description="Low complexity" evidence="1">
    <location>
        <begin position="187"/>
        <end position="226"/>
    </location>
</feature>
<dbReference type="EMBL" id="PDND01000154">
    <property type="protein sequence ID" value="PGH30817.1"/>
    <property type="molecule type" value="Genomic_DNA"/>
</dbReference>
<evidence type="ECO:0000256" key="1">
    <source>
        <dbReference type="SAM" id="MobiDB-lite"/>
    </source>
</evidence>
<feature type="compositionally biased region" description="Low complexity" evidence="1">
    <location>
        <begin position="252"/>
        <end position="267"/>
    </location>
</feature>
<proteinExistence type="predicted"/>
<comment type="caution">
    <text evidence="2">The sequence shown here is derived from an EMBL/GenBank/DDBJ whole genome shotgun (WGS) entry which is preliminary data.</text>
</comment>
<dbReference type="AlphaFoldDB" id="A0A2B7ZDA9"/>